<dbReference type="CDD" id="cd00009">
    <property type="entry name" value="AAA"/>
    <property type="match status" value="1"/>
</dbReference>
<proteinExistence type="inferred from homology"/>
<dbReference type="GO" id="GO:0005524">
    <property type="term" value="F:ATP binding"/>
    <property type="evidence" value="ECO:0007669"/>
    <property type="project" value="UniProtKB-KW"/>
</dbReference>
<dbReference type="SMART" id="SM00382">
    <property type="entry name" value="AAA"/>
    <property type="match status" value="1"/>
</dbReference>
<evidence type="ECO:0000256" key="3">
    <source>
        <dbReference type="ARBA" id="ARBA00022840"/>
    </source>
</evidence>
<evidence type="ECO:0000256" key="2">
    <source>
        <dbReference type="ARBA" id="ARBA00022741"/>
    </source>
</evidence>
<name>A0A368HFR9_9GAMM</name>
<evidence type="ECO:0000313" key="8">
    <source>
        <dbReference type="Proteomes" id="UP000253250"/>
    </source>
</evidence>
<dbReference type="GO" id="GO:0006260">
    <property type="term" value="P:DNA replication"/>
    <property type="evidence" value="ECO:0007669"/>
    <property type="project" value="TreeGrafter"/>
</dbReference>
<dbReference type="EMBL" id="PSYR01000002">
    <property type="protein sequence ID" value="RCN56321.1"/>
    <property type="molecule type" value="Genomic_DNA"/>
</dbReference>
<dbReference type="Proteomes" id="UP000253250">
    <property type="component" value="Unassembled WGS sequence"/>
</dbReference>
<dbReference type="PANTHER" id="PTHR30050">
    <property type="entry name" value="CHROMOSOMAL REPLICATION INITIATOR PROTEIN DNAA"/>
    <property type="match status" value="1"/>
</dbReference>
<dbReference type="SUPFAM" id="SSF52540">
    <property type="entry name" value="P-loop containing nucleoside triphosphate hydrolases"/>
    <property type="match status" value="1"/>
</dbReference>
<comment type="caution">
    <text evidence="5">The sequence shown here is derived from an EMBL/GenBank/DDBJ whole genome shotgun (WGS) entry which is preliminary data.</text>
</comment>
<dbReference type="InterPro" id="IPR002611">
    <property type="entry name" value="IstB_ATP-bd"/>
</dbReference>
<dbReference type="Pfam" id="PF01695">
    <property type="entry name" value="IstB_IS21"/>
    <property type="match status" value="1"/>
</dbReference>
<evidence type="ECO:0000313" key="5">
    <source>
        <dbReference type="EMBL" id="RCN56321.1"/>
    </source>
</evidence>
<dbReference type="InterPro" id="IPR003593">
    <property type="entry name" value="AAA+_ATPase"/>
</dbReference>
<evidence type="ECO:0000313" key="6">
    <source>
        <dbReference type="EMBL" id="RCN57014.1"/>
    </source>
</evidence>
<feature type="domain" description="AAA+ ATPase" evidence="4">
    <location>
        <begin position="98"/>
        <end position="230"/>
    </location>
</feature>
<dbReference type="PIRSF" id="PIRSF003073">
    <property type="entry name" value="DNAC_TnpB_IstB"/>
    <property type="match status" value="1"/>
</dbReference>
<dbReference type="InterPro" id="IPR028350">
    <property type="entry name" value="DNAC/IstB-like"/>
</dbReference>
<gene>
    <name evidence="7" type="ORF">C4900_04920</name>
    <name evidence="5" type="ORF">C4900_10810</name>
    <name evidence="6" type="ORF">C4900_14935</name>
</gene>
<protein>
    <submittedName>
        <fullName evidence="5">AAA family ATPase</fullName>
    </submittedName>
</protein>
<comment type="similarity">
    <text evidence="1">Belongs to the IS21/IS1162 putative ATP-binding protein family.</text>
</comment>
<dbReference type="EMBL" id="PSYR01000002">
    <property type="protein sequence ID" value="RCN57014.1"/>
    <property type="molecule type" value="Genomic_DNA"/>
</dbReference>
<dbReference type="EMBL" id="PSYR01000001">
    <property type="protein sequence ID" value="RCN59079.1"/>
    <property type="molecule type" value="Genomic_DNA"/>
</dbReference>
<accession>A0A368HFR9</accession>
<keyword evidence="2" id="KW-0547">Nucleotide-binding</keyword>
<dbReference type="OrthoDB" id="8150723at2"/>
<dbReference type="PANTHER" id="PTHR30050:SF4">
    <property type="entry name" value="ATP-BINDING PROTEIN RV3427C IN INSERTION SEQUENCE-RELATED"/>
    <property type="match status" value="1"/>
</dbReference>
<sequence length="246" mass="27269">MLIQPTLDALNALKLHGMAAALSEQMTQSAAQGLSFEERIGLLVEREAVFRESRRLTRLLQQAQLKERACLEDLDFRARRGLDRAHIATLTACDWIRVGQNLLIQGATGCGKTFLACALAHQACRQGLSALYVRAPRLFEELTLAHADGSFRKRLAALAKTSLLVIDDFAISPLGARERGDLLEILDDRIGARATLITSQLPVEHWYEYIGDPTLADAILDRLLHSARTLTLEGESMRKRKSQAQA</sequence>
<dbReference type="AlphaFoldDB" id="A0A368HFR9"/>
<dbReference type="NCBIfam" id="NF038214">
    <property type="entry name" value="IS21_help_AAA"/>
    <property type="match status" value="1"/>
</dbReference>
<keyword evidence="8" id="KW-1185">Reference proteome</keyword>
<evidence type="ECO:0000259" key="4">
    <source>
        <dbReference type="SMART" id="SM00382"/>
    </source>
</evidence>
<organism evidence="5 8">
    <name type="scientific">Acidiferrobacter thiooxydans</name>
    <dbReference type="NCBI Taxonomy" id="163359"/>
    <lineage>
        <taxon>Bacteria</taxon>
        <taxon>Pseudomonadati</taxon>
        <taxon>Pseudomonadota</taxon>
        <taxon>Gammaproteobacteria</taxon>
        <taxon>Acidiferrobacterales</taxon>
        <taxon>Acidiferrobacteraceae</taxon>
        <taxon>Acidiferrobacter</taxon>
    </lineage>
</organism>
<dbReference type="RefSeq" id="WP_114282452.1">
    <property type="nucleotide sequence ID" value="NZ_CP080624.1"/>
</dbReference>
<reference evidence="5 8" key="1">
    <citation type="submission" date="2018-02" db="EMBL/GenBank/DDBJ databases">
        <title>Insights into the biology of acidophilic members of the Acidiferrobacteraceae family derived from comparative genomic analyses.</title>
        <authorList>
            <person name="Issotta F."/>
            <person name="Thyssen C."/>
            <person name="Mena C."/>
            <person name="Moya A."/>
            <person name="Bellenberg S."/>
            <person name="Sproer C."/>
            <person name="Covarrubias P.C."/>
            <person name="Sand W."/>
            <person name="Quatrini R."/>
            <person name="Vera M."/>
        </authorList>
    </citation>
    <scope>NUCLEOTIDE SEQUENCE [LARGE SCALE GENOMIC DNA]</scope>
    <source>
        <strain evidence="5">M-1</strain>
        <strain evidence="8">m-1</strain>
    </source>
</reference>
<evidence type="ECO:0000313" key="7">
    <source>
        <dbReference type="EMBL" id="RCN59079.1"/>
    </source>
</evidence>
<dbReference type="InterPro" id="IPR047661">
    <property type="entry name" value="IstB"/>
</dbReference>
<dbReference type="Gene3D" id="3.40.50.300">
    <property type="entry name" value="P-loop containing nucleotide triphosphate hydrolases"/>
    <property type="match status" value="1"/>
</dbReference>
<evidence type="ECO:0000256" key="1">
    <source>
        <dbReference type="ARBA" id="ARBA00008059"/>
    </source>
</evidence>
<keyword evidence="3" id="KW-0067">ATP-binding</keyword>
<dbReference type="InterPro" id="IPR027417">
    <property type="entry name" value="P-loop_NTPase"/>
</dbReference>